<evidence type="ECO:0000313" key="2">
    <source>
        <dbReference type="Proteomes" id="UP000305423"/>
    </source>
</evidence>
<dbReference type="AlphaFoldDB" id="A0AAQ2EVD1"/>
<reference evidence="2" key="2">
    <citation type="submission" date="2019-06" db="EMBL/GenBank/DDBJ databases">
        <title>Co-occurence of chitin degradation, pigmentation and bioactivity in marine Pseudoalteromonas.</title>
        <authorList>
            <person name="Sonnenschein E.C."/>
            <person name="Bech P.K."/>
        </authorList>
    </citation>
    <scope>NUCLEOTIDE SEQUENCE [LARGE SCALE GENOMIC DNA]</scope>
    <source>
        <strain evidence="2">S1607</strain>
    </source>
</reference>
<name>A0AAQ2EVD1_PSEO7</name>
<sequence>MKEDEGLPDKSGKSWPYVYKATLEFLGKLAAPAVVLVIAWQFHSDISDALKNQKIRKLETIWGSAEFEEIQKIVKTVKNAPPESKEEADAIRNVEVKEEVVRAELDAGLRMEIPTSGQPKAENEEINAPPTPQNWEVVLGISWVKPNDLFGRTYFLSVEGKMNVWPVEIDEQNKRTLFLINSSTKSRDSGTQYLKPTWVVEGESAKFEGPDKAHYRLVLVDIRNAGKIPSKAAYIQVEKLNGA</sequence>
<dbReference type="RefSeq" id="WP_017216269.1">
    <property type="nucleotide sequence ID" value="NZ_JASGWW010000002.1"/>
</dbReference>
<dbReference type="Proteomes" id="UP000305423">
    <property type="component" value="Unassembled WGS sequence"/>
</dbReference>
<comment type="caution">
    <text evidence="1">The sequence shown here is derived from an EMBL/GenBank/DDBJ whole genome shotgun (WGS) entry which is preliminary data.</text>
</comment>
<gene>
    <name evidence="1" type="ORF">CWB74_10270</name>
</gene>
<proteinExistence type="predicted"/>
<organism evidence="1 2">
    <name type="scientific">Pseudoalteromonas piscicida</name>
    <dbReference type="NCBI Taxonomy" id="43662"/>
    <lineage>
        <taxon>Bacteria</taxon>
        <taxon>Pseudomonadati</taxon>
        <taxon>Pseudomonadota</taxon>
        <taxon>Gammaproteobacteria</taxon>
        <taxon>Alteromonadales</taxon>
        <taxon>Pseudoalteromonadaceae</taxon>
        <taxon>Pseudoalteromonas</taxon>
    </lineage>
</organism>
<evidence type="ECO:0000313" key="1">
    <source>
        <dbReference type="EMBL" id="TMN77512.1"/>
    </source>
</evidence>
<accession>A0AAQ2EVD1</accession>
<dbReference type="EMBL" id="PNEL01000024">
    <property type="protein sequence ID" value="TMN77512.1"/>
    <property type="molecule type" value="Genomic_DNA"/>
</dbReference>
<protein>
    <submittedName>
        <fullName evidence="1">Uncharacterized protein</fullName>
    </submittedName>
</protein>
<reference evidence="1 2" key="1">
    <citation type="submission" date="2017-12" db="EMBL/GenBank/DDBJ databases">
        <authorList>
            <person name="Paulsen S."/>
            <person name="Gram L.K."/>
        </authorList>
    </citation>
    <scope>NUCLEOTIDE SEQUENCE [LARGE SCALE GENOMIC DNA]</scope>
    <source>
        <strain evidence="1 2">S1607</strain>
    </source>
</reference>